<dbReference type="PATRIC" id="fig|279058.17.peg.2204"/>
<comment type="similarity">
    <text evidence="10">Belongs to the LpxH family.</text>
</comment>
<feature type="binding site" evidence="10">
    <location>
        <position position="211"/>
    </location>
    <ligand>
        <name>Mn(2+)</name>
        <dbReference type="ChEBI" id="CHEBI:29035"/>
        <label>1</label>
    </ligand>
</feature>
<feature type="binding site" evidence="10">
    <location>
        <position position="174"/>
    </location>
    <ligand>
        <name>substrate</name>
    </ligand>
</feature>
<dbReference type="AlphaFoldDB" id="A0A127PQ50"/>
<dbReference type="GO" id="GO:0005737">
    <property type="term" value="C:cytoplasm"/>
    <property type="evidence" value="ECO:0007669"/>
    <property type="project" value="InterPro"/>
</dbReference>
<dbReference type="HAMAP" id="MF_00575">
    <property type="entry name" value="LpxH"/>
    <property type="match status" value="1"/>
</dbReference>
<dbReference type="CDD" id="cd07398">
    <property type="entry name" value="MPP_YbbF-LpxH"/>
    <property type="match status" value="1"/>
</dbReference>
<dbReference type="EMBL" id="CP013235">
    <property type="protein sequence ID" value="AMP09813.1"/>
    <property type="molecule type" value="Genomic_DNA"/>
</dbReference>
<evidence type="ECO:0000256" key="1">
    <source>
        <dbReference type="ARBA" id="ARBA00022475"/>
    </source>
</evidence>
<name>A0A127PQ50_9BURK</name>
<feature type="binding site" evidence="10">
    <location>
        <position position="136"/>
    </location>
    <ligand>
        <name>substrate</name>
    </ligand>
</feature>
<dbReference type="InterPro" id="IPR029052">
    <property type="entry name" value="Metallo-depent_PP-like"/>
</dbReference>
<feature type="binding site" evidence="10">
    <location>
        <position position="93"/>
    </location>
    <ligand>
        <name>Mn(2+)</name>
        <dbReference type="ChEBI" id="CHEBI:29035"/>
        <label>2</label>
    </ligand>
</feature>
<evidence type="ECO:0000256" key="9">
    <source>
        <dbReference type="ARBA" id="ARBA00023211"/>
    </source>
</evidence>
<feature type="binding site" evidence="10">
    <location>
        <position position="21"/>
    </location>
    <ligand>
        <name>Mn(2+)</name>
        <dbReference type="ChEBI" id="CHEBI:29035"/>
        <label>1</label>
    </ligand>
</feature>
<dbReference type="EC" id="3.6.1.54" evidence="10"/>
<keyword evidence="8 10" id="KW-0472">Membrane</keyword>
<feature type="binding site" evidence="10">
    <location>
        <position position="128"/>
    </location>
    <ligand>
        <name>Mn(2+)</name>
        <dbReference type="ChEBI" id="CHEBI:29035"/>
        <label>2</label>
    </ligand>
</feature>
<feature type="domain" description="Calcineurin-like phosphoesterase" evidence="11">
    <location>
        <begin position="17"/>
        <end position="213"/>
    </location>
</feature>
<comment type="function">
    <text evidence="10">Hydrolyzes the pyrophosphate bond of UDP-2,3-diacylglucosamine to yield 2,3-diacylglucosamine 1-phosphate (lipid X) and UMP by catalyzing the attack of water at the alpha-P atom. Involved in the biosynthesis of lipid A, a phosphorylated glycolipid that anchors the lipopolysaccharide to the outer membrane of the cell.</text>
</comment>
<dbReference type="GO" id="GO:0008758">
    <property type="term" value="F:UDP-2,3-diacylglucosamine hydrolase activity"/>
    <property type="evidence" value="ECO:0007669"/>
    <property type="project" value="UniProtKB-UniRule"/>
</dbReference>
<keyword evidence="2 10" id="KW-0444">Lipid biosynthesis</keyword>
<evidence type="ECO:0000256" key="8">
    <source>
        <dbReference type="ARBA" id="ARBA00023136"/>
    </source>
</evidence>
<feature type="binding site" evidence="10">
    <location>
        <position position="178"/>
    </location>
    <ligand>
        <name>substrate</name>
    </ligand>
</feature>
<dbReference type="GO" id="GO:0030145">
    <property type="term" value="F:manganese ion binding"/>
    <property type="evidence" value="ECO:0007669"/>
    <property type="project" value="UniProtKB-UniRule"/>
</dbReference>
<keyword evidence="1 10" id="KW-1003">Cell membrane</keyword>
<dbReference type="UniPathway" id="UPA00359">
    <property type="reaction ID" value="UER00480"/>
</dbReference>
<feature type="binding site" evidence="10">
    <location>
        <begin position="93"/>
        <end position="94"/>
    </location>
    <ligand>
        <name>substrate</name>
    </ligand>
</feature>
<dbReference type="SUPFAM" id="SSF56300">
    <property type="entry name" value="Metallo-dependent phosphatases"/>
    <property type="match status" value="1"/>
</dbReference>
<comment type="catalytic activity">
    <reaction evidence="10">
        <text>UDP-2-N,3-O-bis[(3R)-3-hydroxytetradecanoyl]-alpha-D-glucosamine + H2O = 2-N,3-O-bis[(3R)-3-hydroxytetradecanoyl]-alpha-D-glucosaminyl 1-phosphate + UMP + 2 H(+)</text>
        <dbReference type="Rhea" id="RHEA:25213"/>
        <dbReference type="ChEBI" id="CHEBI:15377"/>
        <dbReference type="ChEBI" id="CHEBI:15378"/>
        <dbReference type="ChEBI" id="CHEBI:57865"/>
        <dbReference type="ChEBI" id="CHEBI:57957"/>
        <dbReference type="ChEBI" id="CHEBI:78847"/>
        <dbReference type="EC" id="3.6.1.54"/>
    </reaction>
</comment>
<evidence type="ECO:0000256" key="4">
    <source>
        <dbReference type="ARBA" id="ARBA00022556"/>
    </source>
</evidence>
<dbReference type="Pfam" id="PF00149">
    <property type="entry name" value="Metallophos"/>
    <property type="match status" value="1"/>
</dbReference>
<keyword evidence="5 10" id="KW-0479">Metal-binding</keyword>
<sequence>MTATVPNTPVQPPAVALFISDLHLQAAHPRTTQAFLDFLQGQAKHAQQLYLLGDLFEYWAGDDDLETPYNREIAEAIRQVSDAGVQVFWIAGNRDFLVGDTFARAAGLTLLPDPSVIHVAGRSLAIAHGDAQCTDDLAYMQFREQVRQPQWQQQFLALPLAQRKAIIAGVRKESQEEQRHKSMEIMDVNAAAIDTLFDTTATSTLIHGHTHRPACHKSGAGDNARTRYVLPDWEYDVKAQRGGWIAIDADGVIRRFGFDGQELAD</sequence>
<dbReference type="Proteomes" id="UP000071778">
    <property type="component" value="Chromosome"/>
</dbReference>
<evidence type="ECO:0000313" key="13">
    <source>
        <dbReference type="Proteomes" id="UP000071778"/>
    </source>
</evidence>
<dbReference type="NCBIfam" id="NF003743">
    <property type="entry name" value="PRK05340.1"/>
    <property type="match status" value="1"/>
</dbReference>
<proteinExistence type="inferred from homology"/>
<comment type="pathway">
    <text evidence="10">Glycolipid biosynthesis; lipid IV(A) biosynthesis; lipid IV(A) from (3R)-3-hydroxytetradecanoyl-[acyl-carrier-protein] and UDP-N-acetyl-alpha-D-glucosamine: step 4/6.</text>
</comment>
<comment type="cofactor">
    <cofactor evidence="10">
        <name>Mn(2+)</name>
        <dbReference type="ChEBI" id="CHEBI:29035"/>
    </cofactor>
    <text evidence="10">Binds 2 Mn(2+) ions per subunit in a binuclear metal center.</text>
</comment>
<gene>
    <name evidence="10 12" type="primary">lpxH</name>
    <name evidence="12" type="ORF">CAter282_2053</name>
</gene>
<keyword evidence="3 10" id="KW-0997">Cell inner membrane</keyword>
<feature type="binding site" evidence="10">
    <location>
        <position position="209"/>
    </location>
    <ligand>
        <name>substrate</name>
    </ligand>
</feature>
<evidence type="ECO:0000256" key="5">
    <source>
        <dbReference type="ARBA" id="ARBA00022723"/>
    </source>
</evidence>
<dbReference type="NCBIfam" id="TIGR01854">
    <property type="entry name" value="lipid_A_lpxH"/>
    <property type="match status" value="1"/>
</dbReference>
<evidence type="ECO:0000256" key="6">
    <source>
        <dbReference type="ARBA" id="ARBA00022801"/>
    </source>
</evidence>
<dbReference type="GO" id="GO:0019897">
    <property type="term" value="C:extrinsic component of plasma membrane"/>
    <property type="evidence" value="ECO:0007669"/>
    <property type="project" value="UniProtKB-UniRule"/>
</dbReference>
<keyword evidence="9 10" id="KW-0464">Manganese</keyword>
<evidence type="ECO:0000256" key="10">
    <source>
        <dbReference type="HAMAP-Rule" id="MF_00575"/>
    </source>
</evidence>
<evidence type="ECO:0000313" key="12">
    <source>
        <dbReference type="EMBL" id="AMP09813.1"/>
    </source>
</evidence>
<protein>
    <recommendedName>
        <fullName evidence="10">UDP-2,3-diacylglucosamine hydrolase</fullName>
        <ecNumber evidence="10">3.6.1.54</ecNumber>
    </recommendedName>
    <alternativeName>
        <fullName evidence="10">UDP-2,3-diacylglucosamine diphosphatase</fullName>
    </alternativeName>
</protein>
<keyword evidence="6 10" id="KW-0378">Hydrolase</keyword>
<evidence type="ECO:0000256" key="2">
    <source>
        <dbReference type="ARBA" id="ARBA00022516"/>
    </source>
</evidence>
<organism evidence="12 13">
    <name type="scientific">Collimonas arenae</name>
    <dbReference type="NCBI Taxonomy" id="279058"/>
    <lineage>
        <taxon>Bacteria</taxon>
        <taxon>Pseudomonadati</taxon>
        <taxon>Pseudomonadota</taxon>
        <taxon>Betaproteobacteria</taxon>
        <taxon>Burkholderiales</taxon>
        <taxon>Oxalobacteraceae</taxon>
        <taxon>Collimonas</taxon>
    </lineage>
</organism>
<dbReference type="InterPro" id="IPR043461">
    <property type="entry name" value="LpxH-like"/>
</dbReference>
<feature type="binding site" evidence="10">
    <location>
        <position position="54"/>
    </location>
    <ligand>
        <name>Mn(2+)</name>
        <dbReference type="ChEBI" id="CHEBI:29035"/>
        <label>2</label>
    </ligand>
</feature>
<dbReference type="RefSeq" id="WP_061533243.1">
    <property type="nucleotide sequence ID" value="NZ_CP013233.1"/>
</dbReference>
<feature type="binding site" evidence="10">
    <location>
        <position position="54"/>
    </location>
    <ligand>
        <name>Mn(2+)</name>
        <dbReference type="ChEBI" id="CHEBI:29035"/>
        <label>1</label>
    </ligand>
</feature>
<evidence type="ECO:0000256" key="3">
    <source>
        <dbReference type="ARBA" id="ARBA00022519"/>
    </source>
</evidence>
<evidence type="ECO:0000256" key="7">
    <source>
        <dbReference type="ARBA" id="ARBA00023098"/>
    </source>
</evidence>
<dbReference type="PANTHER" id="PTHR34990:SF1">
    <property type="entry name" value="UDP-2,3-DIACYLGLUCOSAMINE HYDROLASE"/>
    <property type="match status" value="1"/>
</dbReference>
<keyword evidence="7 10" id="KW-0443">Lipid metabolism</keyword>
<dbReference type="GO" id="GO:0009245">
    <property type="term" value="P:lipid A biosynthetic process"/>
    <property type="evidence" value="ECO:0007669"/>
    <property type="project" value="UniProtKB-UniRule"/>
</dbReference>
<dbReference type="OrthoDB" id="9783283at2"/>
<accession>A0A127PQ50</accession>
<feature type="binding site" evidence="10">
    <location>
        <position position="23"/>
    </location>
    <ligand>
        <name>Mn(2+)</name>
        <dbReference type="ChEBI" id="CHEBI:29035"/>
        <label>1</label>
    </ligand>
</feature>
<dbReference type="InterPro" id="IPR004843">
    <property type="entry name" value="Calcineurin-like_PHP"/>
</dbReference>
<keyword evidence="13" id="KW-1185">Reference proteome</keyword>
<dbReference type="PANTHER" id="PTHR34990">
    <property type="entry name" value="UDP-2,3-DIACYLGLUCOSAMINE HYDROLASE-RELATED"/>
    <property type="match status" value="1"/>
</dbReference>
<evidence type="ECO:0000259" key="11">
    <source>
        <dbReference type="Pfam" id="PF00149"/>
    </source>
</evidence>
<dbReference type="InterPro" id="IPR010138">
    <property type="entry name" value="UDP-diacylglucosamine_Hdrlase"/>
</dbReference>
<reference evidence="12 13" key="1">
    <citation type="submission" date="2015-11" db="EMBL/GenBank/DDBJ databases">
        <title>Exploring the genomic traits of fungus-feeding bacterial genus Collimonas.</title>
        <authorList>
            <person name="Song C."/>
            <person name="Schmidt R."/>
            <person name="de Jager V."/>
            <person name="Krzyzanowska D."/>
            <person name="Jongedijk E."/>
            <person name="Cankar K."/>
            <person name="Beekwilder J."/>
            <person name="van Veen A."/>
            <person name="de Boer W."/>
            <person name="van Veen J.A."/>
            <person name="Garbeva P."/>
        </authorList>
    </citation>
    <scope>NUCLEOTIDE SEQUENCE [LARGE SCALE GENOMIC DNA]</scope>
    <source>
        <strain evidence="12 13">Ter282</strain>
    </source>
</reference>
<comment type="subcellular location">
    <subcellularLocation>
        <location evidence="10">Cell inner membrane</location>
        <topology evidence="10">Peripheral membrane protein</topology>
        <orientation evidence="10">Cytoplasmic side</orientation>
    </subcellularLocation>
</comment>
<keyword evidence="4 10" id="KW-0441">Lipid A biosynthesis</keyword>
<dbReference type="Gene3D" id="3.60.21.10">
    <property type="match status" value="1"/>
</dbReference>
<feature type="binding site" evidence="10">
    <location>
        <position position="209"/>
    </location>
    <ligand>
        <name>Mn(2+)</name>
        <dbReference type="ChEBI" id="CHEBI:29035"/>
        <label>2</label>
    </ligand>
</feature>
<feature type="binding site" evidence="10">
    <location>
        <position position="181"/>
    </location>
    <ligand>
        <name>substrate</name>
    </ligand>
</feature>